<dbReference type="Proteomes" id="UP000018958">
    <property type="component" value="Unassembled WGS sequence"/>
</dbReference>
<gene>
    <name evidence="2" type="ORF">F441_04402</name>
</gene>
<comment type="caution">
    <text evidence="2">The sequence shown here is derived from an EMBL/GenBank/DDBJ whole genome shotgun (WGS) entry which is preliminary data.</text>
</comment>
<evidence type="ECO:0000256" key="1">
    <source>
        <dbReference type="SAM" id="MobiDB-lite"/>
    </source>
</evidence>
<organism evidence="2 3">
    <name type="scientific">Phytophthora nicotianae CJ01A1</name>
    <dbReference type="NCBI Taxonomy" id="1317063"/>
    <lineage>
        <taxon>Eukaryota</taxon>
        <taxon>Sar</taxon>
        <taxon>Stramenopiles</taxon>
        <taxon>Oomycota</taxon>
        <taxon>Peronosporomycetes</taxon>
        <taxon>Peronosporales</taxon>
        <taxon>Peronosporaceae</taxon>
        <taxon>Phytophthora</taxon>
    </lineage>
</organism>
<name>W2XHA5_PHYNI</name>
<reference evidence="2 3" key="1">
    <citation type="submission" date="2013-11" db="EMBL/GenBank/DDBJ databases">
        <title>The Genome Sequence of Phytophthora parasitica CJ01A1.</title>
        <authorList>
            <consortium name="The Broad Institute Genomics Platform"/>
            <person name="Russ C."/>
            <person name="Tyler B."/>
            <person name="Panabieres F."/>
            <person name="Shan W."/>
            <person name="Tripathy S."/>
            <person name="Grunwald N."/>
            <person name="Machado M."/>
            <person name="Johnson C.S."/>
            <person name="Walker B."/>
            <person name="Young S.K."/>
            <person name="Zeng Q."/>
            <person name="Gargeya S."/>
            <person name="Fitzgerald M."/>
            <person name="Haas B."/>
            <person name="Abouelleil A."/>
            <person name="Allen A.W."/>
            <person name="Alvarado L."/>
            <person name="Arachchi H.M."/>
            <person name="Berlin A.M."/>
            <person name="Chapman S.B."/>
            <person name="Gainer-Dewar J."/>
            <person name="Goldberg J."/>
            <person name="Griggs A."/>
            <person name="Gujja S."/>
            <person name="Hansen M."/>
            <person name="Howarth C."/>
            <person name="Imamovic A."/>
            <person name="Ireland A."/>
            <person name="Larimer J."/>
            <person name="McCowan C."/>
            <person name="Murphy C."/>
            <person name="Pearson M."/>
            <person name="Poon T.W."/>
            <person name="Priest M."/>
            <person name="Roberts A."/>
            <person name="Saif S."/>
            <person name="Shea T."/>
            <person name="Sisk P."/>
            <person name="Sykes S."/>
            <person name="Wortman J."/>
            <person name="Nusbaum C."/>
            <person name="Birren B."/>
        </authorList>
    </citation>
    <scope>NUCLEOTIDE SEQUENCE [LARGE SCALE GENOMIC DNA]</scope>
    <source>
        <strain evidence="2 3">CJ01A1</strain>
    </source>
</reference>
<sequence length="246" mass="28727">MDIGIEPIRHFASGPAHSDLLTTAVLLCKDDNHHPKHKGKSSRELSKIDRYFFNADPYVVRDDNALGVKVDGYRTRTYKGSLEGVLRRNETVENIPLKYLSLHAVKVMAQFPVRHDWDSPSWSVHEIERIRNKYKCDYNEFYQNGWLCAHILATLHLVDSLDLKMMLRNFPARKPPGRPRKKTRDEEGEETQRNYIGKIKPPFMRGGKWHWDIEYEELEAAPPMQIEELARTINYSFQMGHNLVPN</sequence>
<dbReference type="EMBL" id="ANIX01000984">
    <property type="protein sequence ID" value="ETP22235.1"/>
    <property type="molecule type" value="Genomic_DNA"/>
</dbReference>
<proteinExistence type="predicted"/>
<accession>W2XHA5</accession>
<dbReference type="OrthoDB" id="112154at2759"/>
<protein>
    <recommendedName>
        <fullName evidence="4">SWIM-type domain-containing protein</fullName>
    </recommendedName>
</protein>
<evidence type="ECO:0000313" key="3">
    <source>
        <dbReference type="Proteomes" id="UP000018958"/>
    </source>
</evidence>
<evidence type="ECO:0008006" key="4">
    <source>
        <dbReference type="Google" id="ProtNLM"/>
    </source>
</evidence>
<dbReference type="AlphaFoldDB" id="W2XHA5"/>
<evidence type="ECO:0000313" key="2">
    <source>
        <dbReference type="EMBL" id="ETP22235.1"/>
    </source>
</evidence>
<feature type="region of interest" description="Disordered" evidence="1">
    <location>
        <begin position="172"/>
        <end position="194"/>
    </location>
</feature>